<dbReference type="Proteomes" id="UP000625711">
    <property type="component" value="Unassembled WGS sequence"/>
</dbReference>
<protein>
    <submittedName>
        <fullName evidence="2">Uncharacterized protein</fullName>
    </submittedName>
</protein>
<name>A0A834I8S3_RHYFE</name>
<accession>A0A834I8S3</accession>
<comment type="caution">
    <text evidence="2">The sequence shown here is derived from an EMBL/GenBank/DDBJ whole genome shotgun (WGS) entry which is preliminary data.</text>
</comment>
<evidence type="ECO:0000313" key="3">
    <source>
        <dbReference type="Proteomes" id="UP000625711"/>
    </source>
</evidence>
<gene>
    <name evidence="2" type="ORF">GWI33_017718</name>
</gene>
<dbReference type="AlphaFoldDB" id="A0A834I8S3"/>
<proteinExistence type="predicted"/>
<feature type="compositionally biased region" description="Pro residues" evidence="1">
    <location>
        <begin position="1"/>
        <end position="20"/>
    </location>
</feature>
<organism evidence="2 3">
    <name type="scientific">Rhynchophorus ferrugineus</name>
    <name type="common">Red palm weevil</name>
    <name type="synonym">Curculio ferrugineus</name>
    <dbReference type="NCBI Taxonomy" id="354439"/>
    <lineage>
        <taxon>Eukaryota</taxon>
        <taxon>Metazoa</taxon>
        <taxon>Ecdysozoa</taxon>
        <taxon>Arthropoda</taxon>
        <taxon>Hexapoda</taxon>
        <taxon>Insecta</taxon>
        <taxon>Pterygota</taxon>
        <taxon>Neoptera</taxon>
        <taxon>Endopterygota</taxon>
        <taxon>Coleoptera</taxon>
        <taxon>Polyphaga</taxon>
        <taxon>Cucujiformia</taxon>
        <taxon>Curculionidae</taxon>
        <taxon>Dryophthorinae</taxon>
        <taxon>Rhynchophorus</taxon>
    </lineage>
</organism>
<reference evidence="2" key="1">
    <citation type="submission" date="2020-08" db="EMBL/GenBank/DDBJ databases">
        <title>Genome sequencing and assembly of the red palm weevil Rhynchophorus ferrugineus.</title>
        <authorList>
            <person name="Dias G.B."/>
            <person name="Bergman C.M."/>
            <person name="Manee M."/>
        </authorList>
    </citation>
    <scope>NUCLEOTIDE SEQUENCE</scope>
    <source>
        <strain evidence="2">AA-2017</strain>
        <tissue evidence="2">Whole larva</tissue>
    </source>
</reference>
<keyword evidence="3" id="KW-1185">Reference proteome</keyword>
<sequence length="103" mass="10964">MVLASPPPAATPSHPAPRQPATPTDKKSIFVSLMSLGESVGFCLSHCYSLVVFDVSAVHLFCGPEEPTTNIDGLFFRDIGGHVTGVNLNGTLEGKSVRQLNRK</sequence>
<dbReference type="EMBL" id="JAACXV010014245">
    <property type="protein sequence ID" value="KAF7269262.1"/>
    <property type="molecule type" value="Genomic_DNA"/>
</dbReference>
<evidence type="ECO:0000256" key="1">
    <source>
        <dbReference type="SAM" id="MobiDB-lite"/>
    </source>
</evidence>
<feature type="region of interest" description="Disordered" evidence="1">
    <location>
        <begin position="1"/>
        <end position="24"/>
    </location>
</feature>
<evidence type="ECO:0000313" key="2">
    <source>
        <dbReference type="EMBL" id="KAF7269262.1"/>
    </source>
</evidence>